<dbReference type="PANTHER" id="PTHR20982">
    <property type="entry name" value="RIBOSOME RECYCLING FACTOR"/>
    <property type="match status" value="1"/>
</dbReference>
<dbReference type="FunFam" id="3.30.1360.40:FF:000001">
    <property type="entry name" value="Ribosome-recycling factor"/>
    <property type="match status" value="1"/>
</dbReference>
<gene>
    <name evidence="6" type="ORF">PIBRA_LOCUS1826</name>
</gene>
<keyword evidence="3" id="KW-0648">Protein biosynthesis</keyword>
<evidence type="ECO:0000256" key="1">
    <source>
        <dbReference type="ARBA" id="ARBA00005912"/>
    </source>
</evidence>
<dbReference type="CDD" id="cd09272">
    <property type="entry name" value="RNase_HI_RT_Ty1"/>
    <property type="match status" value="1"/>
</dbReference>
<dbReference type="SUPFAM" id="SSF55194">
    <property type="entry name" value="Ribosome recycling factor, RRF"/>
    <property type="match status" value="1"/>
</dbReference>
<accession>A0A9P0T249</accession>
<evidence type="ECO:0000313" key="7">
    <source>
        <dbReference type="Proteomes" id="UP001152562"/>
    </source>
</evidence>
<protein>
    <recommendedName>
        <fullName evidence="2">Ribosome-recycling factor, mitochondrial</fullName>
    </recommendedName>
    <alternativeName>
        <fullName evidence="4">Ribosome-releasing factor, mitochondrial</fullName>
    </alternativeName>
</protein>
<evidence type="ECO:0000256" key="4">
    <source>
        <dbReference type="ARBA" id="ARBA00033107"/>
    </source>
</evidence>
<dbReference type="Proteomes" id="UP001152562">
    <property type="component" value="Unassembled WGS sequence"/>
</dbReference>
<feature type="domain" description="Ribosome recycling factor" evidence="5">
    <location>
        <begin position="123"/>
        <end position="283"/>
    </location>
</feature>
<dbReference type="GO" id="GO:0043023">
    <property type="term" value="F:ribosomal large subunit binding"/>
    <property type="evidence" value="ECO:0007669"/>
    <property type="project" value="TreeGrafter"/>
</dbReference>
<dbReference type="EMBL" id="CALOZG010000002">
    <property type="protein sequence ID" value="CAH3975354.1"/>
    <property type="molecule type" value="Genomic_DNA"/>
</dbReference>
<evidence type="ECO:0000256" key="3">
    <source>
        <dbReference type="ARBA" id="ARBA00022917"/>
    </source>
</evidence>
<proteinExistence type="inferred from homology"/>
<dbReference type="GO" id="GO:0005739">
    <property type="term" value="C:mitochondrion"/>
    <property type="evidence" value="ECO:0007669"/>
    <property type="project" value="TreeGrafter"/>
</dbReference>
<evidence type="ECO:0000256" key="2">
    <source>
        <dbReference type="ARBA" id="ARBA00020581"/>
    </source>
</evidence>
<organism evidence="6 7">
    <name type="scientific">Pieris brassicae</name>
    <name type="common">White butterfly</name>
    <name type="synonym">Large white butterfly</name>
    <dbReference type="NCBI Taxonomy" id="7116"/>
    <lineage>
        <taxon>Eukaryota</taxon>
        <taxon>Metazoa</taxon>
        <taxon>Ecdysozoa</taxon>
        <taxon>Arthropoda</taxon>
        <taxon>Hexapoda</taxon>
        <taxon>Insecta</taxon>
        <taxon>Pterygota</taxon>
        <taxon>Neoptera</taxon>
        <taxon>Endopterygota</taxon>
        <taxon>Lepidoptera</taxon>
        <taxon>Glossata</taxon>
        <taxon>Ditrysia</taxon>
        <taxon>Papilionoidea</taxon>
        <taxon>Pieridae</taxon>
        <taxon>Pierinae</taxon>
        <taxon>Pieris</taxon>
    </lineage>
</organism>
<comment type="caution">
    <text evidence="6">The sequence shown here is derived from an EMBL/GenBank/DDBJ whole genome shotgun (WGS) entry which is preliminary data.</text>
</comment>
<dbReference type="InterPro" id="IPR036191">
    <property type="entry name" value="RRF_sf"/>
</dbReference>
<evidence type="ECO:0000313" key="6">
    <source>
        <dbReference type="EMBL" id="CAH3975354.1"/>
    </source>
</evidence>
<name>A0A9P0T249_PIEBR</name>
<dbReference type="Pfam" id="PF01765">
    <property type="entry name" value="RRF"/>
    <property type="match status" value="1"/>
</dbReference>
<evidence type="ECO:0000259" key="5">
    <source>
        <dbReference type="Pfam" id="PF01765"/>
    </source>
</evidence>
<comment type="similarity">
    <text evidence="1">Belongs to the RRF family.</text>
</comment>
<sequence>MIADGPITWASKKQPIVALSSTEAKYIATADCYKEALYIKSLLQEITETGSDIKINLHVDNQSSIQLVKTGSFNKRNYAKSKDRGKEKKGKTTKVDINPTMMAELVDVNKLKSRCQTSIEKMREDFAKNLSLRSTTGSIECLPIKYEGKDYELQELAQIIRKNPKTLVIDFSSFPQVIPDVLKAILSSGLNLNPQQDGTRLYVPVPKVTKEHRESLSRNAKALYINCRDAMKDIQNEFIKKSKKQTGVSEDLVHNIIKQITALCEQYQTDAKNIYEIKNKELLGN</sequence>
<dbReference type="GO" id="GO:0006412">
    <property type="term" value="P:translation"/>
    <property type="evidence" value="ECO:0007669"/>
    <property type="project" value="UniProtKB-KW"/>
</dbReference>
<dbReference type="Gene3D" id="3.30.1360.40">
    <property type="match status" value="1"/>
</dbReference>
<keyword evidence="7" id="KW-1185">Reference proteome</keyword>
<reference evidence="6" key="1">
    <citation type="submission" date="2022-05" db="EMBL/GenBank/DDBJ databases">
        <authorList>
            <person name="Okamura Y."/>
        </authorList>
    </citation>
    <scope>NUCLEOTIDE SEQUENCE</scope>
</reference>
<dbReference type="InterPro" id="IPR002661">
    <property type="entry name" value="Ribosome_recyc_fac"/>
</dbReference>
<dbReference type="Gene3D" id="1.10.132.20">
    <property type="entry name" value="Ribosome-recycling factor"/>
    <property type="match status" value="1"/>
</dbReference>
<dbReference type="PANTHER" id="PTHR20982:SF3">
    <property type="entry name" value="MITOCHONDRIAL RIBOSOME RECYCLING FACTOR PSEUDO 1"/>
    <property type="match status" value="1"/>
</dbReference>
<dbReference type="InterPro" id="IPR023584">
    <property type="entry name" value="Ribosome_recyc_fac_dom"/>
</dbReference>
<dbReference type="AlphaFoldDB" id="A0A9P0T249"/>